<proteinExistence type="predicted"/>
<accession>A0ABD0NQR4</accession>
<feature type="non-terminal residue" evidence="1">
    <location>
        <position position="1"/>
    </location>
</feature>
<gene>
    <name evidence="1" type="ORF">M9458_039354</name>
</gene>
<comment type="caution">
    <text evidence="1">The sequence shown here is derived from an EMBL/GenBank/DDBJ whole genome shotgun (WGS) entry which is preliminary data.</text>
</comment>
<evidence type="ECO:0000313" key="2">
    <source>
        <dbReference type="Proteomes" id="UP001529510"/>
    </source>
</evidence>
<dbReference type="Proteomes" id="UP001529510">
    <property type="component" value="Unassembled WGS sequence"/>
</dbReference>
<keyword evidence="2" id="KW-1185">Reference proteome</keyword>
<dbReference type="AlphaFoldDB" id="A0ABD0NQR4"/>
<feature type="non-terminal residue" evidence="1">
    <location>
        <position position="50"/>
    </location>
</feature>
<evidence type="ECO:0000313" key="1">
    <source>
        <dbReference type="EMBL" id="KAL0163601.1"/>
    </source>
</evidence>
<organism evidence="1 2">
    <name type="scientific">Cirrhinus mrigala</name>
    <name type="common">Mrigala</name>
    <dbReference type="NCBI Taxonomy" id="683832"/>
    <lineage>
        <taxon>Eukaryota</taxon>
        <taxon>Metazoa</taxon>
        <taxon>Chordata</taxon>
        <taxon>Craniata</taxon>
        <taxon>Vertebrata</taxon>
        <taxon>Euteleostomi</taxon>
        <taxon>Actinopterygii</taxon>
        <taxon>Neopterygii</taxon>
        <taxon>Teleostei</taxon>
        <taxon>Ostariophysi</taxon>
        <taxon>Cypriniformes</taxon>
        <taxon>Cyprinidae</taxon>
        <taxon>Labeoninae</taxon>
        <taxon>Labeonini</taxon>
        <taxon>Cirrhinus</taxon>
    </lineage>
</organism>
<dbReference type="EMBL" id="JAMKFB020000020">
    <property type="protein sequence ID" value="KAL0163601.1"/>
    <property type="molecule type" value="Genomic_DNA"/>
</dbReference>
<protein>
    <submittedName>
        <fullName evidence="1">Uncharacterized protein</fullName>
    </submittedName>
</protein>
<reference evidence="1 2" key="1">
    <citation type="submission" date="2024-05" db="EMBL/GenBank/DDBJ databases">
        <title>Genome sequencing and assembly of Indian major carp, Cirrhinus mrigala (Hamilton, 1822).</title>
        <authorList>
            <person name="Mohindra V."/>
            <person name="Chowdhury L.M."/>
            <person name="Lal K."/>
            <person name="Jena J.K."/>
        </authorList>
    </citation>
    <scope>NUCLEOTIDE SEQUENCE [LARGE SCALE GENOMIC DNA]</scope>
    <source>
        <strain evidence="1">CM1030</strain>
        <tissue evidence="1">Blood</tissue>
    </source>
</reference>
<sequence>PGLSVAVSRLCHARLHGPHPELRRSEQLLFAYGSADWECCPQADVGPLGG</sequence>
<name>A0ABD0NQR4_CIRMR</name>